<name>A0ABQ8EWB9_9FUNG</name>
<feature type="domain" description="GSKIP" evidence="2">
    <location>
        <begin position="239"/>
        <end position="271"/>
    </location>
</feature>
<feature type="region of interest" description="Disordered" evidence="1">
    <location>
        <begin position="135"/>
        <end position="154"/>
    </location>
</feature>
<keyword evidence="4" id="KW-1185">Reference proteome</keyword>
<evidence type="ECO:0000259" key="2">
    <source>
        <dbReference type="Pfam" id="PF05303"/>
    </source>
</evidence>
<dbReference type="InterPro" id="IPR023231">
    <property type="entry name" value="GSKIP_dom_sf"/>
</dbReference>
<reference evidence="3 4" key="1">
    <citation type="submission" date="2021-02" db="EMBL/GenBank/DDBJ databases">
        <title>Variation within the Batrachochytrium salamandrivorans European outbreak.</title>
        <authorList>
            <person name="Kelly M."/>
            <person name="Pasmans F."/>
            <person name="Shea T.P."/>
            <person name="Munoz J.F."/>
            <person name="Carranza S."/>
            <person name="Cuomo C.A."/>
            <person name="Martel A."/>
        </authorList>
    </citation>
    <scope>NUCLEOTIDE SEQUENCE [LARGE SCALE GENOMIC DNA]</scope>
    <source>
        <strain evidence="3 4">AMFP18/2</strain>
    </source>
</reference>
<dbReference type="EMBL" id="JAFCIX010000555">
    <property type="protein sequence ID" value="KAH6587724.1"/>
    <property type="molecule type" value="Genomic_DNA"/>
</dbReference>
<accession>A0ABQ8EWB9</accession>
<evidence type="ECO:0000313" key="3">
    <source>
        <dbReference type="EMBL" id="KAH6587724.1"/>
    </source>
</evidence>
<dbReference type="Proteomes" id="UP001648503">
    <property type="component" value="Unassembled WGS sequence"/>
</dbReference>
<dbReference type="SUPFAM" id="SSF103107">
    <property type="entry name" value="Hypothetical protein c14orf129, hspc210"/>
    <property type="match status" value="1"/>
</dbReference>
<organism evidence="3 4">
    <name type="scientific">Batrachochytrium salamandrivorans</name>
    <dbReference type="NCBI Taxonomy" id="1357716"/>
    <lineage>
        <taxon>Eukaryota</taxon>
        <taxon>Fungi</taxon>
        <taxon>Fungi incertae sedis</taxon>
        <taxon>Chytridiomycota</taxon>
        <taxon>Chytridiomycota incertae sedis</taxon>
        <taxon>Chytridiomycetes</taxon>
        <taxon>Rhizophydiales</taxon>
        <taxon>Rhizophydiales incertae sedis</taxon>
        <taxon>Batrachochytrium</taxon>
    </lineage>
</organism>
<sequence>MAAGMVVGMAAGMAAECPPVSTTTVAISMLGLSKSGAEGGGCFHSMTSSVASTLQALLSSSIRRGSGELVTPYCSSRSSRSLHCTGFPMMAGQLVSAEDQPQPWQQRERIRLLANLHEYEIGLVPGSLSLEFPSGYLDQSPSPKSRDSLKPQPLTLASTTDMPFALPRNIFQQPSHHPLIIKLCLLEGVWCTVQLVASGFKLDSAEPISPPISSVSELGLSRPVQPPGQTIYEQVGKHVAMIFESMDSLLNTISPKYRDCFHEHLSRRLQEYSDNKDV</sequence>
<protein>
    <recommendedName>
        <fullName evidence="2">GSKIP domain-containing protein</fullName>
    </recommendedName>
</protein>
<evidence type="ECO:0000256" key="1">
    <source>
        <dbReference type="SAM" id="MobiDB-lite"/>
    </source>
</evidence>
<comment type="caution">
    <text evidence="3">The sequence shown here is derived from an EMBL/GenBank/DDBJ whole genome shotgun (WGS) entry which is preliminary data.</text>
</comment>
<evidence type="ECO:0000313" key="4">
    <source>
        <dbReference type="Proteomes" id="UP001648503"/>
    </source>
</evidence>
<dbReference type="InterPro" id="IPR007967">
    <property type="entry name" value="GSKIP_dom"/>
</dbReference>
<proteinExistence type="predicted"/>
<dbReference type="Pfam" id="PF05303">
    <property type="entry name" value="GSKIP_dom"/>
    <property type="match status" value="1"/>
</dbReference>
<gene>
    <name evidence="3" type="ORF">BASA50_011328</name>
</gene>
<dbReference type="Gene3D" id="3.30.2280.10">
    <property type="entry name" value="Hypothetical protein (hspc210)"/>
    <property type="match status" value="1"/>
</dbReference>